<dbReference type="GO" id="GO:0003746">
    <property type="term" value="F:translation elongation factor activity"/>
    <property type="evidence" value="ECO:0007669"/>
    <property type="project" value="UniProtKB-KW"/>
</dbReference>
<comment type="function">
    <text evidence="6 8 9">Necessary for efficient RNA polymerase transcription elongation past template-encoded arresting sites. The arresting sites in DNA have the property of trapping a certain fraction of elongating RNA polymerases that pass through, resulting in locked ternary complexes. Cleavage of the nascent transcript by cleavage factors such as GreA or GreB allows the resumption of elongation from the new 3'terminus. GreA releases sequences of 2 to 3 nucleotides.</text>
</comment>
<dbReference type="FunFam" id="3.10.50.30:FF:000001">
    <property type="entry name" value="Transcription elongation factor GreA"/>
    <property type="match status" value="1"/>
</dbReference>
<protein>
    <recommendedName>
        <fullName evidence="2 8">Transcription elongation factor GreA</fullName>
    </recommendedName>
    <alternativeName>
        <fullName evidence="7 8">Transcript cleavage factor GreA</fullName>
    </alternativeName>
</protein>
<evidence type="ECO:0000256" key="2">
    <source>
        <dbReference type="ARBA" id="ARBA00013729"/>
    </source>
</evidence>
<dbReference type="InterPro" id="IPR028624">
    <property type="entry name" value="Tscrpt_elong_fac_GreA/B"/>
</dbReference>
<dbReference type="InterPro" id="IPR036805">
    <property type="entry name" value="Tscrpt_elong_fac_GreA/B_N_sf"/>
</dbReference>
<evidence type="ECO:0000259" key="10">
    <source>
        <dbReference type="Pfam" id="PF01272"/>
    </source>
</evidence>
<comment type="similarity">
    <text evidence="1 8 9">Belongs to the GreA/GreB family.</text>
</comment>
<dbReference type="GO" id="GO:0006354">
    <property type="term" value="P:DNA-templated transcription elongation"/>
    <property type="evidence" value="ECO:0007669"/>
    <property type="project" value="TreeGrafter"/>
</dbReference>
<dbReference type="HAMAP" id="MF_00105">
    <property type="entry name" value="GreA_GreB"/>
    <property type="match status" value="1"/>
</dbReference>
<evidence type="ECO:0000259" key="11">
    <source>
        <dbReference type="Pfam" id="PF03449"/>
    </source>
</evidence>
<dbReference type="InterPro" id="IPR022691">
    <property type="entry name" value="Tscrpt_elong_fac_GreA/B_N"/>
</dbReference>
<evidence type="ECO:0000256" key="9">
    <source>
        <dbReference type="RuleBase" id="RU000556"/>
    </source>
</evidence>
<dbReference type="InterPro" id="IPR018151">
    <property type="entry name" value="TF_GreA/GreB_CS"/>
</dbReference>
<accession>A0A9D6LSB3</accession>
<keyword evidence="12" id="KW-0648">Protein biosynthesis</keyword>
<gene>
    <name evidence="8 12" type="primary">greA</name>
    <name evidence="12" type="ORF">HY220_04005</name>
</gene>
<dbReference type="SUPFAM" id="SSF46557">
    <property type="entry name" value="GreA transcript cleavage protein, N-terminal domain"/>
    <property type="match status" value="1"/>
</dbReference>
<dbReference type="Pfam" id="PF03449">
    <property type="entry name" value="GreA_GreB_N"/>
    <property type="match status" value="1"/>
</dbReference>
<reference evidence="12" key="1">
    <citation type="submission" date="2020-07" db="EMBL/GenBank/DDBJ databases">
        <title>Huge and variable diversity of episymbiotic CPR bacteria and DPANN archaea in groundwater ecosystems.</title>
        <authorList>
            <person name="He C.Y."/>
            <person name="Keren R."/>
            <person name="Whittaker M."/>
            <person name="Farag I.F."/>
            <person name="Doudna J."/>
            <person name="Cate J.H.D."/>
            <person name="Banfield J.F."/>
        </authorList>
    </citation>
    <scope>NUCLEOTIDE SEQUENCE</scope>
    <source>
        <strain evidence="12">NC_groundwater_972_Pr1_S-0.2um_49_27</strain>
    </source>
</reference>
<dbReference type="GO" id="GO:0070063">
    <property type="term" value="F:RNA polymerase binding"/>
    <property type="evidence" value="ECO:0007669"/>
    <property type="project" value="InterPro"/>
</dbReference>
<evidence type="ECO:0000256" key="6">
    <source>
        <dbReference type="ARBA" id="ARBA00024916"/>
    </source>
</evidence>
<proteinExistence type="inferred from homology"/>
<sequence length="151" mass="16685">MSQYISSEGLEKLKHELQELKTAARKEIAERIEAAKALGDLSENAEYQEAKDAQSQNEARIAELEDLIREAVLISENHRTDVVDIGSTVTVQSPKGEMKYTIVGSEEADPKEGRISNESPLGRAFLGKKKGEQVEVKAPIGIQTYTISDIR</sequence>
<dbReference type="PANTHER" id="PTHR30437">
    <property type="entry name" value="TRANSCRIPTION ELONGATION FACTOR GREA"/>
    <property type="match status" value="1"/>
</dbReference>
<dbReference type="NCBIfam" id="TIGR01462">
    <property type="entry name" value="greA"/>
    <property type="match status" value="1"/>
</dbReference>
<dbReference type="SUPFAM" id="SSF54534">
    <property type="entry name" value="FKBP-like"/>
    <property type="match status" value="1"/>
</dbReference>
<keyword evidence="5 8" id="KW-0804">Transcription</keyword>
<keyword evidence="3 8" id="KW-0805">Transcription regulation</keyword>
<evidence type="ECO:0000313" key="12">
    <source>
        <dbReference type="EMBL" id="MBI3627872.1"/>
    </source>
</evidence>
<dbReference type="PROSITE" id="PS00829">
    <property type="entry name" value="GREAB_1"/>
    <property type="match status" value="1"/>
</dbReference>
<dbReference type="GO" id="GO:0032784">
    <property type="term" value="P:regulation of DNA-templated transcription elongation"/>
    <property type="evidence" value="ECO:0007669"/>
    <property type="project" value="UniProtKB-UniRule"/>
</dbReference>
<dbReference type="InterPro" id="IPR036953">
    <property type="entry name" value="GreA/GreB_C_sf"/>
</dbReference>
<dbReference type="Proteomes" id="UP000808388">
    <property type="component" value="Unassembled WGS sequence"/>
</dbReference>
<dbReference type="PANTHER" id="PTHR30437:SF4">
    <property type="entry name" value="TRANSCRIPTION ELONGATION FACTOR GREA"/>
    <property type="match status" value="1"/>
</dbReference>
<dbReference type="EMBL" id="JACQCQ010000013">
    <property type="protein sequence ID" value="MBI3627872.1"/>
    <property type="molecule type" value="Genomic_DNA"/>
</dbReference>
<keyword evidence="8" id="KW-0175">Coiled coil</keyword>
<evidence type="ECO:0000256" key="3">
    <source>
        <dbReference type="ARBA" id="ARBA00023015"/>
    </source>
</evidence>
<dbReference type="FunFam" id="1.10.287.180:FF:000001">
    <property type="entry name" value="Transcription elongation factor GreA"/>
    <property type="match status" value="1"/>
</dbReference>
<dbReference type="Gene3D" id="1.10.287.180">
    <property type="entry name" value="Transcription elongation factor, GreA/GreB, N-terminal domain"/>
    <property type="match status" value="1"/>
</dbReference>
<evidence type="ECO:0000256" key="4">
    <source>
        <dbReference type="ARBA" id="ARBA00023125"/>
    </source>
</evidence>
<comment type="caution">
    <text evidence="12">The sequence shown here is derived from an EMBL/GenBank/DDBJ whole genome shotgun (WGS) entry which is preliminary data.</text>
</comment>
<dbReference type="InterPro" id="IPR006359">
    <property type="entry name" value="Tscrpt_elong_fac_GreA"/>
</dbReference>
<keyword evidence="12" id="KW-0251">Elongation factor</keyword>
<dbReference type="InterPro" id="IPR001437">
    <property type="entry name" value="Tscrpt_elong_fac_GreA/B_C"/>
</dbReference>
<evidence type="ECO:0000256" key="1">
    <source>
        <dbReference type="ARBA" id="ARBA00008213"/>
    </source>
</evidence>
<dbReference type="Gene3D" id="3.10.50.30">
    <property type="entry name" value="Transcription elongation factor, GreA/GreB, C-terminal domain"/>
    <property type="match status" value="1"/>
</dbReference>
<evidence type="ECO:0000313" key="13">
    <source>
        <dbReference type="Proteomes" id="UP000808388"/>
    </source>
</evidence>
<name>A0A9D6LSB3_9BACT</name>
<dbReference type="GO" id="GO:0003677">
    <property type="term" value="F:DNA binding"/>
    <property type="evidence" value="ECO:0007669"/>
    <property type="project" value="UniProtKB-UniRule"/>
</dbReference>
<feature type="coiled-coil region" evidence="8">
    <location>
        <begin position="7"/>
        <end position="70"/>
    </location>
</feature>
<evidence type="ECO:0000256" key="8">
    <source>
        <dbReference type="HAMAP-Rule" id="MF_00105"/>
    </source>
</evidence>
<dbReference type="Pfam" id="PF01272">
    <property type="entry name" value="GreA_GreB"/>
    <property type="match status" value="1"/>
</dbReference>
<dbReference type="PIRSF" id="PIRSF006092">
    <property type="entry name" value="GreA_GreB"/>
    <property type="match status" value="1"/>
</dbReference>
<dbReference type="InterPro" id="IPR023459">
    <property type="entry name" value="Tscrpt_elong_fac_GreA/B_fam"/>
</dbReference>
<feature type="domain" description="Transcription elongation factor GreA/GreB C-terminal" evidence="10">
    <location>
        <begin position="80"/>
        <end position="150"/>
    </location>
</feature>
<evidence type="ECO:0000256" key="7">
    <source>
        <dbReference type="ARBA" id="ARBA00030776"/>
    </source>
</evidence>
<dbReference type="AlphaFoldDB" id="A0A9D6LSB3"/>
<evidence type="ECO:0000256" key="5">
    <source>
        <dbReference type="ARBA" id="ARBA00023163"/>
    </source>
</evidence>
<organism evidence="12 13">
    <name type="scientific">Candidatus Sungiibacteriota bacterium</name>
    <dbReference type="NCBI Taxonomy" id="2750080"/>
    <lineage>
        <taxon>Bacteria</taxon>
        <taxon>Candidatus Sungiibacteriota</taxon>
    </lineage>
</organism>
<feature type="domain" description="Transcription elongation factor GreA/GreB N-terminal" evidence="11">
    <location>
        <begin position="4"/>
        <end position="72"/>
    </location>
</feature>
<keyword evidence="4 8" id="KW-0238">DNA-binding</keyword>
<dbReference type="NCBIfam" id="NF001263">
    <property type="entry name" value="PRK00226.1-4"/>
    <property type="match status" value="1"/>
</dbReference>